<accession>A0ACB8TE12</accession>
<name>A0ACB8TE12_9AGAM</name>
<sequence length="104" mass="12131">RTRGRPIVPVPNLTKKSRGRKVPVVAQPAERHSQTKNPRAGSPRLHVCQVEGCAKCFKRREHLKRHVVSIHTYEKPFECDAEGCDKRFTRHDNLLQHQRVHRLQ</sequence>
<evidence type="ECO:0000313" key="2">
    <source>
        <dbReference type="Proteomes" id="UP000814140"/>
    </source>
</evidence>
<comment type="caution">
    <text evidence="1">The sequence shown here is derived from an EMBL/GenBank/DDBJ whole genome shotgun (WGS) entry which is preliminary data.</text>
</comment>
<dbReference type="EMBL" id="MU277192">
    <property type="protein sequence ID" value="KAI0066657.1"/>
    <property type="molecule type" value="Genomic_DNA"/>
</dbReference>
<protein>
    <submittedName>
        <fullName evidence="1">Uncharacterized protein</fullName>
    </submittedName>
</protein>
<gene>
    <name evidence="1" type="ORF">BV25DRAFT_1796900</name>
</gene>
<evidence type="ECO:0000313" key="1">
    <source>
        <dbReference type="EMBL" id="KAI0066657.1"/>
    </source>
</evidence>
<proteinExistence type="predicted"/>
<feature type="non-terminal residue" evidence="1">
    <location>
        <position position="1"/>
    </location>
</feature>
<dbReference type="Proteomes" id="UP000814140">
    <property type="component" value="Unassembled WGS sequence"/>
</dbReference>
<keyword evidence="2" id="KW-1185">Reference proteome</keyword>
<reference evidence="1" key="2">
    <citation type="journal article" date="2022" name="New Phytol.">
        <title>Evolutionary transition to the ectomycorrhizal habit in the genomes of a hyperdiverse lineage of mushroom-forming fungi.</title>
        <authorList>
            <person name="Looney B."/>
            <person name="Miyauchi S."/>
            <person name="Morin E."/>
            <person name="Drula E."/>
            <person name="Courty P.E."/>
            <person name="Kohler A."/>
            <person name="Kuo A."/>
            <person name="LaButti K."/>
            <person name="Pangilinan J."/>
            <person name="Lipzen A."/>
            <person name="Riley R."/>
            <person name="Andreopoulos W."/>
            <person name="He G."/>
            <person name="Johnson J."/>
            <person name="Nolan M."/>
            <person name="Tritt A."/>
            <person name="Barry K.W."/>
            <person name="Grigoriev I.V."/>
            <person name="Nagy L.G."/>
            <person name="Hibbett D."/>
            <person name="Henrissat B."/>
            <person name="Matheny P.B."/>
            <person name="Labbe J."/>
            <person name="Martin F.M."/>
        </authorList>
    </citation>
    <scope>NUCLEOTIDE SEQUENCE</scope>
    <source>
        <strain evidence="1">HHB10654</strain>
    </source>
</reference>
<reference evidence="1" key="1">
    <citation type="submission" date="2021-03" db="EMBL/GenBank/DDBJ databases">
        <authorList>
            <consortium name="DOE Joint Genome Institute"/>
            <person name="Ahrendt S."/>
            <person name="Looney B.P."/>
            <person name="Miyauchi S."/>
            <person name="Morin E."/>
            <person name="Drula E."/>
            <person name="Courty P.E."/>
            <person name="Chicoki N."/>
            <person name="Fauchery L."/>
            <person name="Kohler A."/>
            <person name="Kuo A."/>
            <person name="Labutti K."/>
            <person name="Pangilinan J."/>
            <person name="Lipzen A."/>
            <person name="Riley R."/>
            <person name="Andreopoulos W."/>
            <person name="He G."/>
            <person name="Johnson J."/>
            <person name="Barry K.W."/>
            <person name="Grigoriev I.V."/>
            <person name="Nagy L."/>
            <person name="Hibbett D."/>
            <person name="Henrissat B."/>
            <person name="Matheny P.B."/>
            <person name="Labbe J."/>
            <person name="Martin F."/>
        </authorList>
    </citation>
    <scope>NUCLEOTIDE SEQUENCE</scope>
    <source>
        <strain evidence="1">HHB10654</strain>
    </source>
</reference>
<organism evidence="1 2">
    <name type="scientific">Artomyces pyxidatus</name>
    <dbReference type="NCBI Taxonomy" id="48021"/>
    <lineage>
        <taxon>Eukaryota</taxon>
        <taxon>Fungi</taxon>
        <taxon>Dikarya</taxon>
        <taxon>Basidiomycota</taxon>
        <taxon>Agaricomycotina</taxon>
        <taxon>Agaricomycetes</taxon>
        <taxon>Russulales</taxon>
        <taxon>Auriscalpiaceae</taxon>
        <taxon>Artomyces</taxon>
    </lineage>
</organism>